<name>A0A498RWZ7_ACAVI</name>
<evidence type="ECO:0000313" key="2">
    <source>
        <dbReference type="EMBL" id="VBB25224.1"/>
    </source>
</evidence>
<evidence type="ECO:0000313" key="3">
    <source>
        <dbReference type="Proteomes" id="UP000276991"/>
    </source>
</evidence>
<evidence type="ECO:0000256" key="1">
    <source>
        <dbReference type="SAM" id="SignalP"/>
    </source>
</evidence>
<keyword evidence="1" id="KW-0732">Signal</keyword>
<gene>
    <name evidence="2" type="ORF">NAV_LOCUS54</name>
</gene>
<dbReference type="AlphaFoldDB" id="A0A498RWZ7"/>
<accession>A0A498RWZ7</accession>
<dbReference type="Proteomes" id="UP000276991">
    <property type="component" value="Unassembled WGS sequence"/>
</dbReference>
<sequence>MLISDHTLIFVFPLLFLVCNNRCNFYTTAIPQRANEPWSVILCKFADTAKYEPQTREWYQKWMTGSSADTIEKYFMNVSNGIYTITNTKVLGWLTLPWTVKQVKLMALMDKALWNNDNFSSSFFVKAKQLCIKLAAERINLNKRKITILNTEHGAMYGKNDGVLITPRLSFNSVLTHEMVHSFNIGHSYSDRQITIFPFARMGEYGDRYDLMSTANAWMYMSQYGLSGPGLNGPHLDYLGWLPSNRIFYFGRDGRSSSIIRLSSLSISHASSNDWLLIMVPFDKNDSANVFTLEFRTPVNYDSGITQEAVVIHKVNRKGANYYSTIITHSKDYDEMIVGTEWIHFLEQDDPEISCKDIRTENSTNGTNEMNYNHTLNGTQLKQSAKILQCAQNEFFKNLATFGMNACHNGYVWRMIDPYDYACVTKKRQQEIQNQRNVRNRRGICHKPLMLRKAFPNDNACVTREEFAITQQENTESYKNMKYYSFFNGEEIIQL</sequence>
<organism evidence="2 3">
    <name type="scientific">Acanthocheilonema viteae</name>
    <name type="common">Filarial nematode worm</name>
    <name type="synonym">Dipetalonema viteae</name>
    <dbReference type="NCBI Taxonomy" id="6277"/>
    <lineage>
        <taxon>Eukaryota</taxon>
        <taxon>Metazoa</taxon>
        <taxon>Ecdysozoa</taxon>
        <taxon>Nematoda</taxon>
        <taxon>Chromadorea</taxon>
        <taxon>Rhabditida</taxon>
        <taxon>Spirurina</taxon>
        <taxon>Spiruromorpha</taxon>
        <taxon>Filarioidea</taxon>
        <taxon>Onchocercidae</taxon>
        <taxon>Acanthocheilonema</taxon>
    </lineage>
</organism>
<feature type="chain" id="PRO_5019852033" description="Peptidase M12A domain-containing protein" evidence="1">
    <location>
        <begin position="24"/>
        <end position="495"/>
    </location>
</feature>
<dbReference type="STRING" id="6277.A0A498RWZ7"/>
<feature type="signal peptide" evidence="1">
    <location>
        <begin position="1"/>
        <end position="23"/>
    </location>
</feature>
<dbReference type="EMBL" id="UPTC01000002">
    <property type="protein sequence ID" value="VBB25224.1"/>
    <property type="molecule type" value="Genomic_DNA"/>
</dbReference>
<dbReference type="OrthoDB" id="5843947at2759"/>
<reference evidence="2 3" key="1">
    <citation type="submission" date="2018-08" db="EMBL/GenBank/DDBJ databases">
        <authorList>
            <person name="Laetsch R D."/>
            <person name="Stevens L."/>
            <person name="Kumar S."/>
            <person name="Blaxter L. M."/>
        </authorList>
    </citation>
    <scope>NUCLEOTIDE SEQUENCE [LARGE SCALE GENOMIC DNA]</scope>
</reference>
<proteinExistence type="predicted"/>
<protein>
    <recommendedName>
        <fullName evidence="4">Peptidase M12A domain-containing protein</fullName>
    </recommendedName>
</protein>
<evidence type="ECO:0008006" key="4">
    <source>
        <dbReference type="Google" id="ProtNLM"/>
    </source>
</evidence>
<keyword evidence="3" id="KW-1185">Reference proteome</keyword>